<accession>A0A1G7UFW3</accession>
<dbReference type="PANTHER" id="PTHR34135">
    <property type="entry name" value="LYSOZYME"/>
    <property type="match status" value="1"/>
</dbReference>
<comment type="similarity">
    <text evidence="1">Belongs to the glycosyl hydrolase 25 family.</text>
</comment>
<keyword evidence="3" id="KW-0326">Glycosidase</keyword>
<protein>
    <submittedName>
        <fullName evidence="4">Lysozyme</fullName>
    </submittedName>
</protein>
<dbReference type="InterPro" id="IPR018077">
    <property type="entry name" value="Glyco_hydro_fam25_subgr"/>
</dbReference>
<organism evidence="4 5">
    <name type="scientific">Prevotella communis</name>
    <dbReference type="NCBI Taxonomy" id="2913614"/>
    <lineage>
        <taxon>Bacteria</taxon>
        <taxon>Pseudomonadati</taxon>
        <taxon>Bacteroidota</taxon>
        <taxon>Bacteroidia</taxon>
        <taxon>Bacteroidales</taxon>
        <taxon>Prevotellaceae</taxon>
        <taxon>Prevotella</taxon>
    </lineage>
</organism>
<dbReference type="InterPro" id="IPR017853">
    <property type="entry name" value="GH"/>
</dbReference>
<name>A0A1G7UFW3_9BACT</name>
<dbReference type="Proteomes" id="UP000198779">
    <property type="component" value="Unassembled WGS sequence"/>
</dbReference>
<dbReference type="PROSITE" id="PS51904">
    <property type="entry name" value="GLYCOSYL_HYDROL_F25_2"/>
    <property type="match status" value="1"/>
</dbReference>
<gene>
    <name evidence="4" type="ORF">SAMN04487901_10493</name>
</gene>
<dbReference type="AlphaFoldDB" id="A0A1G7UFW3"/>
<evidence type="ECO:0000313" key="4">
    <source>
        <dbReference type="EMBL" id="SDG45660.1"/>
    </source>
</evidence>
<dbReference type="STRING" id="645274.SAMN04487901_10493"/>
<dbReference type="Pfam" id="PF01183">
    <property type="entry name" value="Glyco_hydro_25"/>
    <property type="match status" value="1"/>
</dbReference>
<keyword evidence="2" id="KW-0378">Hydrolase</keyword>
<dbReference type="InterPro" id="IPR002053">
    <property type="entry name" value="Glyco_hydro_25"/>
</dbReference>
<sequence>MRKLTIFLIFCLCCMAVTDVDARTRKKKKTRRRAKVTRVVAKPTIHENPYVCCEDTCEHVHGLDMSHYQGEVFWETVGENTKMAYVYLKATEGGDRIDSKYERNIDLAHRYGLKVGSYHFFRPMSDLQQQLENFTTQCLPGEQDLIPMLDVETVGKLSTEEFCDSLFKFLDMLEEAYHQKPLIYTFRNFYNKHLLGKLDDYQLMVAMYADEPPVLADNRDYIIWQYTSKGRIRGVGGLVDKSYIMGDHKLRELRFIH</sequence>
<dbReference type="RefSeq" id="WP_237803139.1">
    <property type="nucleotide sequence ID" value="NZ_CP091790.1"/>
</dbReference>
<reference evidence="5" key="1">
    <citation type="submission" date="2016-10" db="EMBL/GenBank/DDBJ databases">
        <authorList>
            <person name="Varghese N."/>
            <person name="Submissions S."/>
        </authorList>
    </citation>
    <scope>NUCLEOTIDE SEQUENCE [LARGE SCALE GENOMIC DNA]</scope>
    <source>
        <strain evidence="5">BP1-148</strain>
    </source>
</reference>
<dbReference type="GO" id="GO:0009253">
    <property type="term" value="P:peptidoglycan catabolic process"/>
    <property type="evidence" value="ECO:0007669"/>
    <property type="project" value="InterPro"/>
</dbReference>
<dbReference type="GO" id="GO:0016998">
    <property type="term" value="P:cell wall macromolecule catabolic process"/>
    <property type="evidence" value="ECO:0007669"/>
    <property type="project" value="InterPro"/>
</dbReference>
<dbReference type="GO" id="GO:0003796">
    <property type="term" value="F:lysozyme activity"/>
    <property type="evidence" value="ECO:0007669"/>
    <property type="project" value="InterPro"/>
</dbReference>
<evidence type="ECO:0000256" key="1">
    <source>
        <dbReference type="ARBA" id="ARBA00010646"/>
    </source>
</evidence>
<evidence type="ECO:0000256" key="3">
    <source>
        <dbReference type="ARBA" id="ARBA00023295"/>
    </source>
</evidence>
<proteinExistence type="inferred from homology"/>
<keyword evidence="5" id="KW-1185">Reference proteome</keyword>
<dbReference type="SMART" id="SM00641">
    <property type="entry name" value="Glyco_25"/>
    <property type="match status" value="1"/>
</dbReference>
<dbReference type="EMBL" id="FNCQ01000004">
    <property type="protein sequence ID" value="SDG45660.1"/>
    <property type="molecule type" value="Genomic_DNA"/>
</dbReference>
<evidence type="ECO:0000313" key="5">
    <source>
        <dbReference type="Proteomes" id="UP000198779"/>
    </source>
</evidence>
<evidence type="ECO:0000256" key="2">
    <source>
        <dbReference type="ARBA" id="ARBA00022801"/>
    </source>
</evidence>
<dbReference type="SUPFAM" id="SSF51445">
    <property type="entry name" value="(Trans)glycosidases"/>
    <property type="match status" value="1"/>
</dbReference>
<dbReference type="Gene3D" id="3.20.20.80">
    <property type="entry name" value="Glycosidases"/>
    <property type="match status" value="1"/>
</dbReference>
<dbReference type="PANTHER" id="PTHR34135:SF2">
    <property type="entry name" value="LYSOZYME"/>
    <property type="match status" value="1"/>
</dbReference>
<dbReference type="GO" id="GO:0016052">
    <property type="term" value="P:carbohydrate catabolic process"/>
    <property type="evidence" value="ECO:0007669"/>
    <property type="project" value="TreeGrafter"/>
</dbReference>